<accession>A0ABS7XYM8</accession>
<name>A0ABS7XYM8_9FLAO</name>
<keyword evidence="2" id="KW-1185">Reference proteome</keyword>
<dbReference type="EMBL" id="JAIUJS010000001">
    <property type="protein sequence ID" value="MCA0151722.1"/>
    <property type="molecule type" value="Genomic_DNA"/>
</dbReference>
<evidence type="ECO:0000313" key="2">
    <source>
        <dbReference type="Proteomes" id="UP001198402"/>
    </source>
</evidence>
<organism evidence="1 2">
    <name type="scientific">Winogradskyella vincentii</name>
    <dbReference type="NCBI Taxonomy" id="2877122"/>
    <lineage>
        <taxon>Bacteria</taxon>
        <taxon>Pseudomonadati</taxon>
        <taxon>Bacteroidota</taxon>
        <taxon>Flavobacteriia</taxon>
        <taxon>Flavobacteriales</taxon>
        <taxon>Flavobacteriaceae</taxon>
        <taxon>Winogradskyella</taxon>
    </lineage>
</organism>
<sequence length="48" mass="5679">MDNSNNIKNWVSSKDAVKKAKIKDCDLMHYRKQGMLEFEKRGNAFFLQ</sequence>
<proteinExistence type="predicted"/>
<dbReference type="RefSeq" id="WP_224476694.1">
    <property type="nucleotide sequence ID" value="NZ_JAIUJS010000001.1"/>
</dbReference>
<comment type="caution">
    <text evidence="1">The sequence shown here is derived from an EMBL/GenBank/DDBJ whole genome shotgun (WGS) entry which is preliminary data.</text>
</comment>
<protein>
    <submittedName>
        <fullName evidence="1">Uncharacterized protein</fullName>
    </submittedName>
</protein>
<gene>
    <name evidence="1" type="ORF">LBV24_00745</name>
</gene>
<dbReference type="Proteomes" id="UP001198402">
    <property type="component" value="Unassembled WGS sequence"/>
</dbReference>
<evidence type="ECO:0000313" key="1">
    <source>
        <dbReference type="EMBL" id="MCA0151722.1"/>
    </source>
</evidence>
<reference evidence="2" key="1">
    <citation type="submission" date="2023-07" db="EMBL/GenBank/DDBJ databases">
        <authorList>
            <person name="Yue Y."/>
        </authorList>
    </citation>
    <scope>NUCLEOTIDE SEQUENCE [LARGE SCALE GENOMIC DNA]</scope>
    <source>
        <strain evidence="2">2Y89</strain>
    </source>
</reference>